<comment type="similarity">
    <text evidence="1">Belongs to the HscB family.</text>
</comment>
<sequence length="245" mass="27780">MRVSSRAALCWLRTAVDSELVGSRALVQRRPQRDTCTSRLSCQIYSRLCYKRLYSTSSPQREDTRNVPQTHYDFFPTAIPTGPPPTGPFAVDLRALRREFLQLQAKAHPDLAPPERKRQAEALSSRINEAYKTLKNPLLRAQYILAERGIEVAEDAGAEAVGQDTLLEVLEAREEIEEAEKDDQVLALRKVNQGRIEASEEAIAAACSKQDWDGVRKESIKLRYWTNIREALDNWQPGKPVVVQH</sequence>
<evidence type="ECO:0000259" key="4">
    <source>
        <dbReference type="PROSITE" id="PS50076"/>
    </source>
</evidence>
<protein>
    <submittedName>
        <fullName evidence="5">Co-chaperone Hsc20</fullName>
    </submittedName>
</protein>
<dbReference type="RefSeq" id="XP_033599180.1">
    <property type="nucleotide sequence ID" value="XM_033749952.1"/>
</dbReference>
<organism evidence="5 6">
    <name type="scientific">Pseudovirgaria hyperparasitica</name>
    <dbReference type="NCBI Taxonomy" id="470096"/>
    <lineage>
        <taxon>Eukaryota</taxon>
        <taxon>Fungi</taxon>
        <taxon>Dikarya</taxon>
        <taxon>Ascomycota</taxon>
        <taxon>Pezizomycotina</taxon>
        <taxon>Dothideomycetes</taxon>
        <taxon>Dothideomycetes incertae sedis</taxon>
        <taxon>Acrospermales</taxon>
        <taxon>Acrospermaceae</taxon>
        <taxon>Pseudovirgaria</taxon>
    </lineage>
</organism>
<evidence type="ECO:0000256" key="2">
    <source>
        <dbReference type="ARBA" id="ARBA00023186"/>
    </source>
</evidence>
<feature type="coiled-coil region" evidence="3">
    <location>
        <begin position="162"/>
        <end position="189"/>
    </location>
</feature>
<dbReference type="EMBL" id="ML996575">
    <property type="protein sequence ID" value="KAF2756729.1"/>
    <property type="molecule type" value="Genomic_DNA"/>
</dbReference>
<feature type="domain" description="J" evidence="4">
    <location>
        <begin position="70"/>
        <end position="147"/>
    </location>
</feature>
<dbReference type="SUPFAM" id="SSF46565">
    <property type="entry name" value="Chaperone J-domain"/>
    <property type="match status" value="1"/>
</dbReference>
<dbReference type="InterPro" id="IPR004640">
    <property type="entry name" value="HscB"/>
</dbReference>
<dbReference type="PANTHER" id="PTHR14021:SF15">
    <property type="entry name" value="IRON-SULFUR CLUSTER CO-CHAPERONE PROTEIN HSCB"/>
    <property type="match status" value="1"/>
</dbReference>
<dbReference type="Gene3D" id="1.20.1280.20">
    <property type="entry name" value="HscB, C-terminal domain"/>
    <property type="match status" value="1"/>
</dbReference>
<keyword evidence="2" id="KW-0143">Chaperone</keyword>
<gene>
    <name evidence="5" type="ORF">EJ05DRAFT_74804</name>
</gene>
<keyword evidence="6" id="KW-1185">Reference proteome</keyword>
<evidence type="ECO:0000256" key="1">
    <source>
        <dbReference type="ARBA" id="ARBA00010476"/>
    </source>
</evidence>
<dbReference type="NCBIfam" id="TIGR00714">
    <property type="entry name" value="hscB"/>
    <property type="match status" value="1"/>
</dbReference>
<dbReference type="Proteomes" id="UP000799437">
    <property type="component" value="Unassembled WGS sequence"/>
</dbReference>
<dbReference type="PANTHER" id="PTHR14021">
    <property type="entry name" value="IRON-SULFUR CLUSTER CO-CHAPERONE PROTEIN HSCB"/>
    <property type="match status" value="1"/>
</dbReference>
<dbReference type="GO" id="GO:0051259">
    <property type="term" value="P:protein complex oligomerization"/>
    <property type="evidence" value="ECO:0007669"/>
    <property type="project" value="InterPro"/>
</dbReference>
<dbReference type="InterPro" id="IPR036386">
    <property type="entry name" value="HscB_C_sf"/>
</dbReference>
<dbReference type="SUPFAM" id="SSF47144">
    <property type="entry name" value="HSC20 (HSCB), C-terminal oligomerisation domain"/>
    <property type="match status" value="1"/>
</dbReference>
<accession>A0A6A6W3K7</accession>
<dbReference type="GO" id="GO:0051087">
    <property type="term" value="F:protein-folding chaperone binding"/>
    <property type="evidence" value="ECO:0007669"/>
    <property type="project" value="InterPro"/>
</dbReference>
<evidence type="ECO:0000256" key="3">
    <source>
        <dbReference type="SAM" id="Coils"/>
    </source>
</evidence>
<dbReference type="Pfam" id="PF07743">
    <property type="entry name" value="HSCB_C"/>
    <property type="match status" value="1"/>
</dbReference>
<dbReference type="GO" id="GO:0044571">
    <property type="term" value="P:[2Fe-2S] cluster assembly"/>
    <property type="evidence" value="ECO:0007669"/>
    <property type="project" value="InterPro"/>
</dbReference>
<dbReference type="CDD" id="cd06257">
    <property type="entry name" value="DnaJ"/>
    <property type="match status" value="1"/>
</dbReference>
<dbReference type="AlphaFoldDB" id="A0A6A6W3K7"/>
<dbReference type="GO" id="GO:0001671">
    <property type="term" value="F:ATPase activator activity"/>
    <property type="evidence" value="ECO:0007669"/>
    <property type="project" value="InterPro"/>
</dbReference>
<evidence type="ECO:0000313" key="5">
    <source>
        <dbReference type="EMBL" id="KAF2756729.1"/>
    </source>
</evidence>
<dbReference type="InterPro" id="IPR001623">
    <property type="entry name" value="DnaJ_domain"/>
</dbReference>
<name>A0A6A6W3K7_9PEZI</name>
<dbReference type="SMART" id="SM00271">
    <property type="entry name" value="DnaJ"/>
    <property type="match status" value="1"/>
</dbReference>
<proteinExistence type="inferred from homology"/>
<reference evidence="5" key="1">
    <citation type="journal article" date="2020" name="Stud. Mycol.">
        <title>101 Dothideomycetes genomes: a test case for predicting lifestyles and emergence of pathogens.</title>
        <authorList>
            <person name="Haridas S."/>
            <person name="Albert R."/>
            <person name="Binder M."/>
            <person name="Bloem J."/>
            <person name="Labutti K."/>
            <person name="Salamov A."/>
            <person name="Andreopoulos B."/>
            <person name="Baker S."/>
            <person name="Barry K."/>
            <person name="Bills G."/>
            <person name="Bluhm B."/>
            <person name="Cannon C."/>
            <person name="Castanera R."/>
            <person name="Culley D."/>
            <person name="Daum C."/>
            <person name="Ezra D."/>
            <person name="Gonzalez J."/>
            <person name="Henrissat B."/>
            <person name="Kuo A."/>
            <person name="Liang C."/>
            <person name="Lipzen A."/>
            <person name="Lutzoni F."/>
            <person name="Magnuson J."/>
            <person name="Mondo S."/>
            <person name="Nolan M."/>
            <person name="Ohm R."/>
            <person name="Pangilinan J."/>
            <person name="Park H.-J."/>
            <person name="Ramirez L."/>
            <person name="Alfaro M."/>
            <person name="Sun H."/>
            <person name="Tritt A."/>
            <person name="Yoshinaga Y."/>
            <person name="Zwiers L.-H."/>
            <person name="Turgeon B."/>
            <person name="Goodwin S."/>
            <person name="Spatafora J."/>
            <person name="Crous P."/>
            <person name="Grigoriev I."/>
        </authorList>
    </citation>
    <scope>NUCLEOTIDE SEQUENCE</scope>
    <source>
        <strain evidence="5">CBS 121739</strain>
    </source>
</reference>
<evidence type="ECO:0000313" key="6">
    <source>
        <dbReference type="Proteomes" id="UP000799437"/>
    </source>
</evidence>
<keyword evidence="3" id="KW-0175">Coiled coil</keyword>
<dbReference type="InterPro" id="IPR036869">
    <property type="entry name" value="J_dom_sf"/>
</dbReference>
<dbReference type="PROSITE" id="PS50076">
    <property type="entry name" value="DNAJ_2"/>
    <property type="match status" value="1"/>
</dbReference>
<dbReference type="OrthoDB" id="448954at2759"/>
<dbReference type="GeneID" id="54491006"/>
<dbReference type="GO" id="GO:0005739">
    <property type="term" value="C:mitochondrion"/>
    <property type="evidence" value="ECO:0007669"/>
    <property type="project" value="TreeGrafter"/>
</dbReference>
<dbReference type="Gene3D" id="1.10.287.110">
    <property type="entry name" value="DnaJ domain"/>
    <property type="match status" value="1"/>
</dbReference>
<dbReference type="InterPro" id="IPR009073">
    <property type="entry name" value="HscB_oligo_C"/>
</dbReference>